<dbReference type="InParanoid" id="A0A067MS35"/>
<accession>A0A067MS35</accession>
<evidence type="ECO:0000313" key="5">
    <source>
        <dbReference type="Proteomes" id="UP000027195"/>
    </source>
</evidence>
<evidence type="ECO:0000256" key="3">
    <source>
        <dbReference type="SAM" id="Phobius"/>
    </source>
</evidence>
<keyword evidence="1" id="KW-0175">Coiled coil</keyword>
<keyword evidence="3" id="KW-0472">Membrane</keyword>
<name>A0A067MS35_BOTB1</name>
<evidence type="ECO:0000256" key="1">
    <source>
        <dbReference type="SAM" id="Coils"/>
    </source>
</evidence>
<evidence type="ECO:0000256" key="2">
    <source>
        <dbReference type="SAM" id="MobiDB-lite"/>
    </source>
</evidence>
<reference evidence="5" key="1">
    <citation type="journal article" date="2014" name="Proc. Natl. Acad. Sci. U.S.A.">
        <title>Extensive sampling of basidiomycete genomes demonstrates inadequacy of the white-rot/brown-rot paradigm for wood decay fungi.</title>
        <authorList>
            <person name="Riley R."/>
            <person name="Salamov A.A."/>
            <person name="Brown D.W."/>
            <person name="Nagy L.G."/>
            <person name="Floudas D."/>
            <person name="Held B.W."/>
            <person name="Levasseur A."/>
            <person name="Lombard V."/>
            <person name="Morin E."/>
            <person name="Otillar R."/>
            <person name="Lindquist E.A."/>
            <person name="Sun H."/>
            <person name="LaButti K.M."/>
            <person name="Schmutz J."/>
            <person name="Jabbour D."/>
            <person name="Luo H."/>
            <person name="Baker S.E."/>
            <person name="Pisabarro A.G."/>
            <person name="Walton J.D."/>
            <person name="Blanchette R.A."/>
            <person name="Henrissat B."/>
            <person name="Martin F."/>
            <person name="Cullen D."/>
            <person name="Hibbett D.S."/>
            <person name="Grigoriev I.V."/>
        </authorList>
    </citation>
    <scope>NUCLEOTIDE SEQUENCE [LARGE SCALE GENOMIC DNA]</scope>
    <source>
        <strain evidence="5">FD-172 SS1</strain>
    </source>
</reference>
<keyword evidence="5" id="KW-1185">Reference proteome</keyword>
<protein>
    <submittedName>
        <fullName evidence="4">Uncharacterized protein</fullName>
    </submittedName>
</protein>
<dbReference type="EMBL" id="KL198036">
    <property type="protein sequence ID" value="KDQ14677.1"/>
    <property type="molecule type" value="Genomic_DNA"/>
</dbReference>
<dbReference type="HOGENOM" id="CLU_1578267_0_0_1"/>
<keyword evidence="3" id="KW-0812">Transmembrane</keyword>
<feature type="transmembrane region" description="Helical" evidence="3">
    <location>
        <begin position="92"/>
        <end position="110"/>
    </location>
</feature>
<proteinExistence type="predicted"/>
<keyword evidence="3" id="KW-1133">Transmembrane helix</keyword>
<feature type="region of interest" description="Disordered" evidence="2">
    <location>
        <begin position="57"/>
        <end position="78"/>
    </location>
</feature>
<dbReference type="OrthoDB" id="3359404at2759"/>
<sequence length="169" mass="18972">MAHSTALRAQATLKSIFRARSSRLLSPHQQRELAQAVLPAFCVRGRVRHGAGLHTTRVALYSPQPPPPPSPSEYERESVPTPSRHLIWYRDFVPAMIPLVLLGSCIYIGLQLGQSYLAHEKYLDVAHARITELEGQLDDLRRDAASASHTNHNLSNEPSKGRWWSFGLF</sequence>
<dbReference type="Proteomes" id="UP000027195">
    <property type="component" value="Unassembled WGS sequence"/>
</dbReference>
<evidence type="ECO:0000313" key="4">
    <source>
        <dbReference type="EMBL" id="KDQ14677.1"/>
    </source>
</evidence>
<feature type="coiled-coil region" evidence="1">
    <location>
        <begin position="123"/>
        <end position="157"/>
    </location>
</feature>
<dbReference type="AlphaFoldDB" id="A0A067MS35"/>
<gene>
    <name evidence="4" type="ORF">BOTBODRAFT_145516</name>
</gene>
<organism evidence="4 5">
    <name type="scientific">Botryobasidium botryosum (strain FD-172 SS1)</name>
    <dbReference type="NCBI Taxonomy" id="930990"/>
    <lineage>
        <taxon>Eukaryota</taxon>
        <taxon>Fungi</taxon>
        <taxon>Dikarya</taxon>
        <taxon>Basidiomycota</taxon>
        <taxon>Agaricomycotina</taxon>
        <taxon>Agaricomycetes</taxon>
        <taxon>Cantharellales</taxon>
        <taxon>Botryobasidiaceae</taxon>
        <taxon>Botryobasidium</taxon>
    </lineage>
</organism>